<gene>
    <name evidence="1" type="ORF">SPELUC_LOCUS2751</name>
</gene>
<accession>A0ACA9KWE5</accession>
<dbReference type="EMBL" id="CAJVPW010001933">
    <property type="protein sequence ID" value="CAG8495320.1"/>
    <property type="molecule type" value="Genomic_DNA"/>
</dbReference>
<protein>
    <submittedName>
        <fullName evidence="1">8365_t:CDS:1</fullName>
    </submittedName>
</protein>
<evidence type="ECO:0000313" key="2">
    <source>
        <dbReference type="Proteomes" id="UP000789366"/>
    </source>
</evidence>
<comment type="caution">
    <text evidence="1">The sequence shown here is derived from an EMBL/GenBank/DDBJ whole genome shotgun (WGS) entry which is preliminary data.</text>
</comment>
<reference evidence="1" key="1">
    <citation type="submission" date="2021-06" db="EMBL/GenBank/DDBJ databases">
        <authorList>
            <person name="Kallberg Y."/>
            <person name="Tangrot J."/>
            <person name="Rosling A."/>
        </authorList>
    </citation>
    <scope>NUCLEOTIDE SEQUENCE</scope>
    <source>
        <strain evidence="1">28 12/20/2015</strain>
    </source>
</reference>
<proteinExistence type="predicted"/>
<organism evidence="1 2">
    <name type="scientific">Cetraspora pellucida</name>
    <dbReference type="NCBI Taxonomy" id="1433469"/>
    <lineage>
        <taxon>Eukaryota</taxon>
        <taxon>Fungi</taxon>
        <taxon>Fungi incertae sedis</taxon>
        <taxon>Mucoromycota</taxon>
        <taxon>Glomeromycotina</taxon>
        <taxon>Glomeromycetes</taxon>
        <taxon>Diversisporales</taxon>
        <taxon>Gigasporaceae</taxon>
        <taxon>Cetraspora</taxon>
    </lineage>
</organism>
<keyword evidence="2" id="KW-1185">Reference proteome</keyword>
<dbReference type="Proteomes" id="UP000789366">
    <property type="component" value="Unassembled WGS sequence"/>
</dbReference>
<evidence type="ECO:0000313" key="1">
    <source>
        <dbReference type="EMBL" id="CAG8495320.1"/>
    </source>
</evidence>
<name>A0ACA9KWE5_9GLOM</name>
<sequence>MTSMQFTINSLKKLNLKLIFQINKLRKKNVKVKTENTRLKQVIKENAMLKIRFKELEKKNKTDTAKLTVENVELKDASSIKNILQSTACSKLSINT</sequence>